<dbReference type="SUPFAM" id="SSF52540">
    <property type="entry name" value="P-loop containing nucleoside triphosphate hydrolases"/>
    <property type="match status" value="1"/>
</dbReference>
<dbReference type="EMBL" id="JAOVZO020000018">
    <property type="protein sequence ID" value="MDC8014516.1"/>
    <property type="molecule type" value="Genomic_DNA"/>
</dbReference>
<name>A0A9X4BIY5_9GAMM</name>
<sequence>MLPDVESHAPKLVFAGPTGAGKTTAIASVADVPPVSTEMPLTSGAMGEKTLTTVAFDFASVRLDGSETLMLYGLPGQEHFEFMRPIVLAGALGTILVLNGADADLAAQCAHWMRAIRDVDDRMPVVVGVTQTENNPSFDIAVVRGVLRAQNATAPVFTFDARDKAQTSQLIRALLLQLD</sequence>
<reference evidence="1" key="1">
    <citation type="submission" date="2023-02" db="EMBL/GenBank/DDBJ databases">
        <title>Tahibacter soli sp. nov. isolated from soil.</title>
        <authorList>
            <person name="Baek J.H."/>
            <person name="Lee J.K."/>
            <person name="Choi D.G."/>
            <person name="Jeon C.O."/>
        </authorList>
    </citation>
    <scope>NUCLEOTIDE SEQUENCE</scope>
    <source>
        <strain evidence="1">BL</strain>
    </source>
</reference>
<dbReference type="Gene3D" id="3.40.50.300">
    <property type="entry name" value="P-loop containing nucleotide triphosphate hydrolases"/>
    <property type="match status" value="1"/>
</dbReference>
<dbReference type="CDD" id="cd00882">
    <property type="entry name" value="Ras_like_GTPase"/>
    <property type="match status" value="1"/>
</dbReference>
<gene>
    <name evidence="1" type="ORF">OD750_018380</name>
</gene>
<keyword evidence="2" id="KW-1185">Reference proteome</keyword>
<dbReference type="PANTHER" id="PTHR42708">
    <property type="entry name" value="ATP/GTP-BINDING PROTEIN-RELATED"/>
    <property type="match status" value="1"/>
</dbReference>
<dbReference type="InterPro" id="IPR052705">
    <property type="entry name" value="Gliding_Motility_GTPase"/>
</dbReference>
<protein>
    <submittedName>
        <fullName evidence="1">GTPase</fullName>
    </submittedName>
</protein>
<evidence type="ECO:0000313" key="1">
    <source>
        <dbReference type="EMBL" id="MDC8014516.1"/>
    </source>
</evidence>
<organism evidence="1 2">
    <name type="scientific">Tahibacter soli</name>
    <dbReference type="NCBI Taxonomy" id="2983605"/>
    <lineage>
        <taxon>Bacteria</taxon>
        <taxon>Pseudomonadati</taxon>
        <taxon>Pseudomonadota</taxon>
        <taxon>Gammaproteobacteria</taxon>
        <taxon>Lysobacterales</taxon>
        <taxon>Rhodanobacteraceae</taxon>
        <taxon>Tahibacter</taxon>
    </lineage>
</organism>
<accession>A0A9X4BIY5</accession>
<dbReference type="PANTHER" id="PTHR42708:SF1">
    <property type="entry name" value="GLIDING MOTILITY PROTEIN MGLA"/>
    <property type="match status" value="1"/>
</dbReference>
<dbReference type="RefSeq" id="WP_263542267.1">
    <property type="nucleotide sequence ID" value="NZ_JAOVZO020000018.1"/>
</dbReference>
<dbReference type="Pfam" id="PF08477">
    <property type="entry name" value="Roc"/>
    <property type="match status" value="1"/>
</dbReference>
<evidence type="ECO:0000313" key="2">
    <source>
        <dbReference type="Proteomes" id="UP001139971"/>
    </source>
</evidence>
<comment type="caution">
    <text evidence="1">The sequence shown here is derived from an EMBL/GenBank/DDBJ whole genome shotgun (WGS) entry which is preliminary data.</text>
</comment>
<proteinExistence type="predicted"/>
<dbReference type="InterPro" id="IPR027417">
    <property type="entry name" value="P-loop_NTPase"/>
</dbReference>
<dbReference type="Proteomes" id="UP001139971">
    <property type="component" value="Unassembled WGS sequence"/>
</dbReference>
<dbReference type="AlphaFoldDB" id="A0A9X4BIY5"/>